<reference evidence="10" key="2">
    <citation type="journal article" date="2022" name="Res Sq">
        <title>Comparative Genomics Reveals Insights into the Divergent Evolution of Astigmatic Mites and Household Pest Adaptations.</title>
        <authorList>
            <person name="Xiong Q."/>
            <person name="Wan A.T.-Y."/>
            <person name="Liu X.-Y."/>
            <person name="Fung C.S.-H."/>
            <person name="Xiao X."/>
            <person name="Malainual N."/>
            <person name="Hou J."/>
            <person name="Wang L."/>
            <person name="Wang M."/>
            <person name="Yang K."/>
            <person name="Cui Y."/>
            <person name="Leung E."/>
            <person name="Nong W."/>
            <person name="Shin S.-K."/>
            <person name="Au S."/>
            <person name="Jeong K.Y."/>
            <person name="Chew F.T."/>
            <person name="Hui J."/>
            <person name="Leung T.F."/>
            <person name="Tungtrongchitr A."/>
            <person name="Zhong N."/>
            <person name="Liu Z."/>
            <person name="Tsui S."/>
        </authorList>
    </citation>
    <scope>NUCLEOTIDE SEQUENCE</scope>
    <source>
        <strain evidence="10">Derf</strain>
        <tissue evidence="10">Whole organism</tissue>
    </source>
</reference>
<feature type="active site" evidence="5">
    <location>
        <position position="71"/>
    </location>
</feature>
<dbReference type="Pfam" id="PF00708">
    <property type="entry name" value="Acylphosphatase"/>
    <property type="match status" value="1"/>
</dbReference>
<dbReference type="GO" id="GO:0003998">
    <property type="term" value="F:acylphosphatase activity"/>
    <property type="evidence" value="ECO:0007669"/>
    <property type="project" value="UniProtKB-EC"/>
</dbReference>
<dbReference type="InterPro" id="IPR036046">
    <property type="entry name" value="Acylphosphatase-like_dom_sf"/>
</dbReference>
<comment type="caution">
    <text evidence="10">The sequence shown here is derived from an EMBL/GenBank/DDBJ whole genome shotgun (WGS) entry which is preliminary data.</text>
</comment>
<dbReference type="EC" id="3.6.1.7" evidence="2 5"/>
<name>A0A922IBB8_DERFA</name>
<feature type="active site" evidence="5">
    <location>
        <position position="53"/>
    </location>
</feature>
<evidence type="ECO:0000256" key="1">
    <source>
        <dbReference type="ARBA" id="ARBA00005614"/>
    </source>
</evidence>
<evidence type="ECO:0000256" key="6">
    <source>
        <dbReference type="RuleBase" id="RU000553"/>
    </source>
</evidence>
<keyword evidence="8" id="KW-0812">Transmembrane</keyword>
<evidence type="ECO:0000256" key="4">
    <source>
        <dbReference type="ARBA" id="ARBA00047645"/>
    </source>
</evidence>
<dbReference type="InterPro" id="IPR001792">
    <property type="entry name" value="Acylphosphatase-like_dom"/>
</dbReference>
<comment type="catalytic activity">
    <reaction evidence="4 5 6">
        <text>an acyl phosphate + H2O = a carboxylate + phosphate + H(+)</text>
        <dbReference type="Rhea" id="RHEA:14965"/>
        <dbReference type="ChEBI" id="CHEBI:15377"/>
        <dbReference type="ChEBI" id="CHEBI:15378"/>
        <dbReference type="ChEBI" id="CHEBI:29067"/>
        <dbReference type="ChEBI" id="CHEBI:43474"/>
        <dbReference type="ChEBI" id="CHEBI:59918"/>
        <dbReference type="EC" id="3.6.1.7"/>
    </reaction>
</comment>
<evidence type="ECO:0000256" key="5">
    <source>
        <dbReference type="PROSITE-ProRule" id="PRU00520"/>
    </source>
</evidence>
<dbReference type="Proteomes" id="UP000790347">
    <property type="component" value="Unassembled WGS sequence"/>
</dbReference>
<feature type="domain" description="Acylphosphatase-like" evidence="9">
    <location>
        <begin position="38"/>
        <end position="128"/>
    </location>
</feature>
<evidence type="ECO:0000256" key="7">
    <source>
        <dbReference type="RuleBase" id="RU004168"/>
    </source>
</evidence>
<dbReference type="AlphaFoldDB" id="A0A922IBB8"/>
<sequence>MLTNHQLTIIFIGLIVYSSLSFLFIYNNNNHSTMSILSVNFKVYGRVQGVFFRKYTQNQAKSWNLKGYVRNEIDGTVMGIMQGPPDKIELMKYWLRTEGSPQSRIDRCDFTQEKWITEPEFEFFEITR</sequence>
<feature type="transmembrane region" description="Helical" evidence="8">
    <location>
        <begin position="6"/>
        <end position="26"/>
    </location>
</feature>
<evidence type="ECO:0000313" key="11">
    <source>
        <dbReference type="Proteomes" id="UP000790347"/>
    </source>
</evidence>
<dbReference type="PANTHER" id="PTHR10029:SF3">
    <property type="entry name" value="ACYLPHOSPHATASE-RELATED"/>
    <property type="match status" value="1"/>
</dbReference>
<organism evidence="10 11">
    <name type="scientific">Dermatophagoides farinae</name>
    <name type="common">American house dust mite</name>
    <dbReference type="NCBI Taxonomy" id="6954"/>
    <lineage>
        <taxon>Eukaryota</taxon>
        <taxon>Metazoa</taxon>
        <taxon>Ecdysozoa</taxon>
        <taxon>Arthropoda</taxon>
        <taxon>Chelicerata</taxon>
        <taxon>Arachnida</taxon>
        <taxon>Acari</taxon>
        <taxon>Acariformes</taxon>
        <taxon>Sarcoptiformes</taxon>
        <taxon>Astigmata</taxon>
        <taxon>Psoroptidia</taxon>
        <taxon>Analgoidea</taxon>
        <taxon>Pyroglyphidae</taxon>
        <taxon>Dermatophagoidinae</taxon>
        <taxon>Dermatophagoides</taxon>
    </lineage>
</organism>
<dbReference type="PROSITE" id="PS00151">
    <property type="entry name" value="ACYLPHOSPHATASE_2"/>
    <property type="match status" value="1"/>
</dbReference>
<evidence type="ECO:0000313" key="10">
    <source>
        <dbReference type="EMBL" id="KAH9527121.1"/>
    </source>
</evidence>
<keyword evidence="8" id="KW-0472">Membrane</keyword>
<gene>
    <name evidence="10" type="primary">ACYP1</name>
    <name evidence="10" type="ORF">DERF_001164</name>
</gene>
<dbReference type="PRINTS" id="PR00112">
    <property type="entry name" value="ACYLPHPHTASE"/>
</dbReference>
<dbReference type="SUPFAM" id="SSF54975">
    <property type="entry name" value="Acylphosphatase/BLUF domain-like"/>
    <property type="match status" value="1"/>
</dbReference>
<keyword evidence="8" id="KW-1133">Transmembrane helix</keyword>
<dbReference type="InterPro" id="IPR020456">
    <property type="entry name" value="Acylphosphatase"/>
</dbReference>
<dbReference type="Gene3D" id="3.30.70.100">
    <property type="match status" value="1"/>
</dbReference>
<dbReference type="FunFam" id="3.30.70.100:FF:000011">
    <property type="entry name" value="Acylphosphatase"/>
    <property type="match status" value="1"/>
</dbReference>
<evidence type="ECO:0000259" key="9">
    <source>
        <dbReference type="PROSITE" id="PS51160"/>
    </source>
</evidence>
<keyword evidence="11" id="KW-1185">Reference proteome</keyword>
<keyword evidence="3 5" id="KW-0378">Hydrolase</keyword>
<evidence type="ECO:0000256" key="2">
    <source>
        <dbReference type="ARBA" id="ARBA00012150"/>
    </source>
</evidence>
<accession>A0A922IBB8</accession>
<dbReference type="EMBL" id="ASGP02000001">
    <property type="protein sequence ID" value="KAH9527121.1"/>
    <property type="molecule type" value="Genomic_DNA"/>
</dbReference>
<evidence type="ECO:0000256" key="3">
    <source>
        <dbReference type="ARBA" id="ARBA00022801"/>
    </source>
</evidence>
<dbReference type="PROSITE" id="PS00150">
    <property type="entry name" value="ACYLPHOSPHATASE_1"/>
    <property type="match status" value="1"/>
</dbReference>
<proteinExistence type="inferred from homology"/>
<dbReference type="InterPro" id="IPR017968">
    <property type="entry name" value="Acylphosphatase_CS"/>
</dbReference>
<protein>
    <recommendedName>
        <fullName evidence="2 5">Acylphosphatase</fullName>
        <ecNumber evidence="2 5">3.6.1.7</ecNumber>
    </recommendedName>
</protein>
<evidence type="ECO:0000256" key="8">
    <source>
        <dbReference type="SAM" id="Phobius"/>
    </source>
</evidence>
<comment type="similarity">
    <text evidence="1 7">Belongs to the acylphosphatase family.</text>
</comment>
<dbReference type="PROSITE" id="PS51160">
    <property type="entry name" value="ACYLPHOSPHATASE_3"/>
    <property type="match status" value="1"/>
</dbReference>
<reference evidence="10" key="1">
    <citation type="submission" date="2013-05" db="EMBL/GenBank/DDBJ databases">
        <authorList>
            <person name="Yim A.K.Y."/>
            <person name="Chan T.F."/>
            <person name="Ji K.M."/>
            <person name="Liu X.Y."/>
            <person name="Zhou J.W."/>
            <person name="Li R.Q."/>
            <person name="Yang K.Y."/>
            <person name="Li J."/>
            <person name="Li M."/>
            <person name="Law P.T.W."/>
            <person name="Wu Y.L."/>
            <person name="Cai Z.L."/>
            <person name="Qin H."/>
            <person name="Bao Y."/>
            <person name="Leung R.K.K."/>
            <person name="Ng P.K.S."/>
            <person name="Zou J."/>
            <person name="Zhong X.J."/>
            <person name="Ran P.X."/>
            <person name="Zhong N.S."/>
            <person name="Liu Z.G."/>
            <person name="Tsui S.K.W."/>
        </authorList>
    </citation>
    <scope>NUCLEOTIDE SEQUENCE</scope>
    <source>
        <strain evidence="10">Derf</strain>
        <tissue evidence="10">Whole organism</tissue>
    </source>
</reference>
<dbReference type="PANTHER" id="PTHR10029">
    <property type="entry name" value="ACYLPHOSPHATASE"/>
    <property type="match status" value="1"/>
</dbReference>